<organism evidence="1 2">
    <name type="scientific">Tritrichomonas musculus</name>
    <dbReference type="NCBI Taxonomy" id="1915356"/>
    <lineage>
        <taxon>Eukaryota</taxon>
        <taxon>Metamonada</taxon>
        <taxon>Parabasalia</taxon>
        <taxon>Tritrichomonadida</taxon>
        <taxon>Tritrichomonadidae</taxon>
        <taxon>Tritrichomonas</taxon>
    </lineage>
</organism>
<keyword evidence="2" id="KW-1185">Reference proteome</keyword>
<comment type="caution">
    <text evidence="1">The sequence shown here is derived from an EMBL/GenBank/DDBJ whole genome shotgun (WGS) entry which is preliminary data.</text>
</comment>
<dbReference type="SUPFAM" id="SSF48403">
    <property type="entry name" value="Ankyrin repeat"/>
    <property type="match status" value="1"/>
</dbReference>
<evidence type="ECO:0000313" key="2">
    <source>
        <dbReference type="Proteomes" id="UP001470230"/>
    </source>
</evidence>
<gene>
    <name evidence="1" type="ORF">M9Y10_017287</name>
</gene>
<dbReference type="InterPro" id="IPR036770">
    <property type="entry name" value="Ankyrin_rpt-contain_sf"/>
</dbReference>
<accession>A0ABR2GMV4</accession>
<dbReference type="PANTHER" id="PTHR24159">
    <property type="match status" value="1"/>
</dbReference>
<dbReference type="Proteomes" id="UP001470230">
    <property type="component" value="Unassembled WGS sequence"/>
</dbReference>
<reference evidence="1 2" key="1">
    <citation type="submission" date="2024-04" db="EMBL/GenBank/DDBJ databases">
        <title>Tritrichomonas musculus Genome.</title>
        <authorList>
            <person name="Alves-Ferreira E."/>
            <person name="Grigg M."/>
            <person name="Lorenzi H."/>
            <person name="Galac M."/>
        </authorList>
    </citation>
    <scope>NUCLEOTIDE SEQUENCE [LARGE SCALE GENOMIC DNA]</scope>
    <source>
        <strain evidence="1 2">EAF2021</strain>
    </source>
</reference>
<evidence type="ECO:0000313" key="1">
    <source>
        <dbReference type="EMBL" id="KAK8835196.1"/>
    </source>
</evidence>
<dbReference type="EMBL" id="JAPFFF010000213">
    <property type="protein sequence ID" value="KAK8835196.1"/>
    <property type="molecule type" value="Genomic_DNA"/>
</dbReference>
<protein>
    <recommendedName>
        <fullName evidence="3">DUF3447 domain-containing protein</fullName>
    </recommendedName>
</protein>
<evidence type="ECO:0008006" key="3">
    <source>
        <dbReference type="Google" id="ProtNLM"/>
    </source>
</evidence>
<name>A0ABR2GMV4_9EUKA</name>
<proteinExistence type="predicted"/>
<dbReference type="PANTHER" id="PTHR24159:SF5">
    <property type="entry name" value="ANK_REP_REGION DOMAIN-CONTAINING PROTEIN"/>
    <property type="match status" value="1"/>
</dbReference>
<sequence>MKKIYGALLDFIESGEDKEILFQELIKLLDNQKVFENPKEIQSFLHIISKVSKNHHCSPCFFSCIERILLNFKEEIKKFVTNSKIFTIFKGNKKIILFLIKEGIIIVDQFVLNELKSDKYFNFFKPEIKDFIDKEKVGEIPENFEIKRQTGENDSYICELIRNDNVEEFCAFCNRSNLSFSQTIIDNSDFETNSFLIGKKPSLIEYAAFFGSIQIFQYLQMNKVELKPSLWLYAIHSKSSELIHLLEENHVIPDDKTYNECLVEAIKCHHNDIARYIKDNLLQIDERNPFDVTPIFFEYYNFEFIQPDLINESNFNVLCRYDYEILVEDLWKKGNIDINSMKIQIIIV</sequence>